<dbReference type="PROSITE" id="PS00108">
    <property type="entry name" value="PROTEIN_KINASE_ST"/>
    <property type="match status" value="1"/>
</dbReference>
<reference evidence="7" key="1">
    <citation type="submission" date="2018-08" db="EMBL/GenBank/DDBJ databases">
        <authorList>
            <person name="Im W.T."/>
        </authorList>
    </citation>
    <scope>NUCLEOTIDE SEQUENCE [LARGE SCALE GENOMIC DNA]</scope>
    <source>
        <strain evidence="7">LA-28</strain>
    </source>
</reference>
<dbReference type="RefSeq" id="WP_116622180.1">
    <property type="nucleotide sequence ID" value="NZ_QURN01000001.1"/>
</dbReference>
<sequence>MSQTFAPGVVIDGFELVERLPSGGMASVWKARKPGIDGDVILKIPFLDPGQDVSVVIGYEVEDMIARRLSGKHVPHFHAFGDLRNVPYIAMEFVEGTSVAALAKSAPLPFEEVRRIGIQTGEALAALHEQKVTHLDLKPENIIIAKRGAVLLDFGLARHAELPDLLAEQSDVPMGTAAYIAPEQVLGIRNDKSSDIFALGCILYQLASGEEPFGWPQTTAGMRRRLFQRPPALRSLNPNVPRWLEQIIERCMEVDRARRYTDAGQLVHDLRNPDQVRLIERKPEPTGLKALFHRLFGGGDARTELLLRKSTDMGEGPPVIVTAVDLSGGIDALAEEIRTETAIVLAARRDSRLACVAVLKTEIIGDSPQVDADGRSNYVNMLVSLKDWAHPLHLPDGRASFHVLEAVSPADAILDFAERNHAGRIVMGARASSAMRRHLGSVSTKVVAEAKCSVSVVRIKAVETAASDTTPE</sequence>
<evidence type="ECO:0000313" key="6">
    <source>
        <dbReference type="EMBL" id="RFC69559.1"/>
    </source>
</evidence>
<dbReference type="Proteomes" id="UP000262379">
    <property type="component" value="Unassembled WGS sequence"/>
</dbReference>
<protein>
    <submittedName>
        <fullName evidence="6">Serine/threonine protein kinase</fullName>
    </submittedName>
</protein>
<dbReference type="InterPro" id="IPR014729">
    <property type="entry name" value="Rossmann-like_a/b/a_fold"/>
</dbReference>
<dbReference type="InterPro" id="IPR006016">
    <property type="entry name" value="UspA"/>
</dbReference>
<dbReference type="SMART" id="SM00220">
    <property type="entry name" value="S_TKc"/>
    <property type="match status" value="1"/>
</dbReference>
<dbReference type="PANTHER" id="PTHR43289">
    <property type="entry name" value="MITOGEN-ACTIVATED PROTEIN KINASE KINASE KINASE 20-RELATED"/>
    <property type="match status" value="1"/>
</dbReference>
<dbReference type="InterPro" id="IPR008271">
    <property type="entry name" value="Ser/Thr_kinase_AS"/>
</dbReference>
<keyword evidence="2" id="KW-0547">Nucleotide-binding</keyword>
<keyword evidence="1" id="KW-0808">Transferase</keyword>
<keyword evidence="7" id="KW-1185">Reference proteome</keyword>
<organism evidence="6 7">
    <name type="scientific">Mesorhizobium denitrificans</name>
    <dbReference type="NCBI Taxonomy" id="2294114"/>
    <lineage>
        <taxon>Bacteria</taxon>
        <taxon>Pseudomonadati</taxon>
        <taxon>Pseudomonadota</taxon>
        <taxon>Alphaproteobacteria</taxon>
        <taxon>Hyphomicrobiales</taxon>
        <taxon>Phyllobacteriaceae</taxon>
        <taxon>Mesorhizobium</taxon>
    </lineage>
</organism>
<dbReference type="AlphaFoldDB" id="A0A371XK30"/>
<dbReference type="Pfam" id="PF00069">
    <property type="entry name" value="Pkinase"/>
    <property type="match status" value="1"/>
</dbReference>
<dbReference type="PROSITE" id="PS50011">
    <property type="entry name" value="PROTEIN_KINASE_DOM"/>
    <property type="match status" value="1"/>
</dbReference>
<dbReference type="InterPro" id="IPR011009">
    <property type="entry name" value="Kinase-like_dom_sf"/>
</dbReference>
<keyword evidence="6" id="KW-0723">Serine/threonine-protein kinase</keyword>
<dbReference type="SUPFAM" id="SSF56112">
    <property type="entry name" value="Protein kinase-like (PK-like)"/>
    <property type="match status" value="1"/>
</dbReference>
<dbReference type="GO" id="GO:0005524">
    <property type="term" value="F:ATP binding"/>
    <property type="evidence" value="ECO:0007669"/>
    <property type="project" value="UniProtKB-KW"/>
</dbReference>
<dbReference type="CDD" id="cd14014">
    <property type="entry name" value="STKc_PknB_like"/>
    <property type="match status" value="1"/>
</dbReference>
<feature type="domain" description="Protein kinase" evidence="5">
    <location>
        <begin position="14"/>
        <end position="271"/>
    </location>
</feature>
<dbReference type="Gene3D" id="3.30.200.20">
    <property type="entry name" value="Phosphorylase Kinase, domain 1"/>
    <property type="match status" value="1"/>
</dbReference>
<dbReference type="Gene3D" id="3.40.50.620">
    <property type="entry name" value="HUPs"/>
    <property type="match status" value="1"/>
</dbReference>
<keyword evidence="3 6" id="KW-0418">Kinase</keyword>
<keyword evidence="4" id="KW-0067">ATP-binding</keyword>
<dbReference type="Pfam" id="PF00582">
    <property type="entry name" value="Usp"/>
    <property type="match status" value="1"/>
</dbReference>
<dbReference type="PANTHER" id="PTHR43289:SF34">
    <property type="entry name" value="SERINE_THREONINE-PROTEIN KINASE YBDM-RELATED"/>
    <property type="match status" value="1"/>
</dbReference>
<dbReference type="Gene3D" id="1.10.510.10">
    <property type="entry name" value="Transferase(Phosphotransferase) domain 1"/>
    <property type="match status" value="1"/>
</dbReference>
<evidence type="ECO:0000259" key="5">
    <source>
        <dbReference type="PROSITE" id="PS50011"/>
    </source>
</evidence>
<gene>
    <name evidence="6" type="ORF">DY251_02200</name>
</gene>
<evidence type="ECO:0000256" key="3">
    <source>
        <dbReference type="ARBA" id="ARBA00022777"/>
    </source>
</evidence>
<name>A0A371XK30_9HYPH</name>
<evidence type="ECO:0000256" key="2">
    <source>
        <dbReference type="ARBA" id="ARBA00022741"/>
    </source>
</evidence>
<evidence type="ECO:0000313" key="7">
    <source>
        <dbReference type="Proteomes" id="UP000262379"/>
    </source>
</evidence>
<evidence type="ECO:0000256" key="1">
    <source>
        <dbReference type="ARBA" id="ARBA00022679"/>
    </source>
</evidence>
<accession>A0A371XK30</accession>
<dbReference type="InterPro" id="IPR000719">
    <property type="entry name" value="Prot_kinase_dom"/>
</dbReference>
<proteinExistence type="predicted"/>
<dbReference type="GO" id="GO:0004674">
    <property type="term" value="F:protein serine/threonine kinase activity"/>
    <property type="evidence" value="ECO:0007669"/>
    <property type="project" value="UniProtKB-KW"/>
</dbReference>
<dbReference type="EMBL" id="QURN01000001">
    <property type="protein sequence ID" value="RFC69559.1"/>
    <property type="molecule type" value="Genomic_DNA"/>
</dbReference>
<comment type="caution">
    <text evidence="6">The sequence shown here is derived from an EMBL/GenBank/DDBJ whole genome shotgun (WGS) entry which is preliminary data.</text>
</comment>
<dbReference type="CDD" id="cd00293">
    <property type="entry name" value="USP-like"/>
    <property type="match status" value="1"/>
</dbReference>
<dbReference type="SUPFAM" id="SSF52402">
    <property type="entry name" value="Adenine nucleotide alpha hydrolases-like"/>
    <property type="match status" value="1"/>
</dbReference>
<evidence type="ECO:0000256" key="4">
    <source>
        <dbReference type="ARBA" id="ARBA00022840"/>
    </source>
</evidence>